<dbReference type="PANTHER" id="PTHR13803">
    <property type="entry name" value="SEC24-RELATED PROTEIN"/>
    <property type="match status" value="1"/>
</dbReference>
<evidence type="ECO:0000313" key="8">
    <source>
        <dbReference type="Proteomes" id="UP000192247"/>
    </source>
</evidence>
<reference evidence="7 8" key="1">
    <citation type="journal article" date="2017" name="Gigascience">
        <title>Draft genome of the honey bee ectoparasitic mite, Tropilaelaps mercedesae, is shaped by the parasitic life history.</title>
        <authorList>
            <person name="Dong X."/>
            <person name="Armstrong S.D."/>
            <person name="Xia D."/>
            <person name="Makepeace B.L."/>
            <person name="Darby A.C."/>
            <person name="Kadowaki T."/>
        </authorList>
    </citation>
    <scope>NUCLEOTIDE SEQUENCE [LARGE SCALE GENOMIC DNA]</scope>
    <source>
        <strain evidence="7">Wuxi-XJTLU</strain>
    </source>
</reference>
<dbReference type="Pfam" id="PF04810">
    <property type="entry name" value="zf-Sec23_Sec24"/>
    <property type="match status" value="1"/>
</dbReference>
<dbReference type="PANTHER" id="PTHR13803:SF39">
    <property type="entry name" value="SECRETORY 24AB, ISOFORM A"/>
    <property type="match status" value="1"/>
</dbReference>
<comment type="subcellular location">
    <subcellularLocation>
        <location evidence="1">Golgi apparatus membrane</location>
    </subcellularLocation>
</comment>
<feature type="domain" description="Sec23/Sec24 trunk" evidence="6">
    <location>
        <begin position="557"/>
        <end position="616"/>
    </location>
</feature>
<dbReference type="GO" id="GO:0000149">
    <property type="term" value="F:SNARE binding"/>
    <property type="evidence" value="ECO:0007669"/>
    <property type="project" value="TreeGrafter"/>
</dbReference>
<gene>
    <name evidence="7" type="ORF">BIW11_00786</name>
</gene>
<feature type="region of interest" description="Disordered" evidence="4">
    <location>
        <begin position="86"/>
        <end position="128"/>
    </location>
</feature>
<feature type="compositionally biased region" description="Low complexity" evidence="4">
    <location>
        <begin position="233"/>
        <end position="245"/>
    </location>
</feature>
<evidence type="ECO:0000313" key="7">
    <source>
        <dbReference type="EMBL" id="OQR75355.1"/>
    </source>
</evidence>
<dbReference type="OrthoDB" id="49016at2759"/>
<feature type="compositionally biased region" description="Pro residues" evidence="4">
    <location>
        <begin position="261"/>
        <end position="277"/>
    </location>
</feature>
<dbReference type="InterPro" id="IPR006895">
    <property type="entry name" value="Znf_Sec23_Sec24"/>
</dbReference>
<dbReference type="SUPFAM" id="SSF81995">
    <property type="entry name" value="beta-sandwich domain of Sec23/24"/>
    <property type="match status" value="1"/>
</dbReference>
<dbReference type="GO" id="GO:0000139">
    <property type="term" value="C:Golgi membrane"/>
    <property type="evidence" value="ECO:0007669"/>
    <property type="project" value="UniProtKB-SubCell"/>
</dbReference>
<feature type="compositionally biased region" description="Low complexity" evidence="4">
    <location>
        <begin position="338"/>
        <end position="349"/>
    </location>
</feature>
<evidence type="ECO:0000256" key="4">
    <source>
        <dbReference type="SAM" id="MobiDB-lite"/>
    </source>
</evidence>
<dbReference type="InParanoid" id="A0A1V9XPC1"/>
<feature type="non-terminal residue" evidence="7">
    <location>
        <position position="624"/>
    </location>
</feature>
<dbReference type="Gene3D" id="2.30.30.380">
    <property type="entry name" value="Zn-finger domain of Sec23/24"/>
    <property type="match status" value="1"/>
</dbReference>
<evidence type="ECO:0000259" key="6">
    <source>
        <dbReference type="Pfam" id="PF04811"/>
    </source>
</evidence>
<organism evidence="7 8">
    <name type="scientific">Tropilaelaps mercedesae</name>
    <dbReference type="NCBI Taxonomy" id="418985"/>
    <lineage>
        <taxon>Eukaryota</taxon>
        <taxon>Metazoa</taxon>
        <taxon>Ecdysozoa</taxon>
        <taxon>Arthropoda</taxon>
        <taxon>Chelicerata</taxon>
        <taxon>Arachnida</taxon>
        <taxon>Acari</taxon>
        <taxon>Parasitiformes</taxon>
        <taxon>Mesostigmata</taxon>
        <taxon>Gamasina</taxon>
        <taxon>Dermanyssoidea</taxon>
        <taxon>Laelapidae</taxon>
        <taxon>Tropilaelaps</taxon>
    </lineage>
</organism>
<dbReference type="InterPro" id="IPR006896">
    <property type="entry name" value="Sec23/24_trunk_dom"/>
</dbReference>
<feature type="compositionally biased region" description="Polar residues" evidence="4">
    <location>
        <begin position="209"/>
        <end position="221"/>
    </location>
</feature>
<dbReference type="InterPro" id="IPR036465">
    <property type="entry name" value="vWFA_dom_sf"/>
</dbReference>
<dbReference type="GO" id="GO:0008270">
    <property type="term" value="F:zinc ion binding"/>
    <property type="evidence" value="ECO:0007669"/>
    <property type="project" value="InterPro"/>
</dbReference>
<dbReference type="GO" id="GO:0070971">
    <property type="term" value="C:endoplasmic reticulum exit site"/>
    <property type="evidence" value="ECO:0007669"/>
    <property type="project" value="TreeGrafter"/>
</dbReference>
<feature type="compositionally biased region" description="Polar residues" evidence="4">
    <location>
        <begin position="92"/>
        <end position="102"/>
    </location>
</feature>
<dbReference type="SUPFAM" id="SSF82919">
    <property type="entry name" value="Zn-finger domain of Sec23/24"/>
    <property type="match status" value="1"/>
</dbReference>
<dbReference type="Pfam" id="PF04811">
    <property type="entry name" value="Sec23_trunk"/>
    <property type="match status" value="1"/>
</dbReference>
<feature type="region of interest" description="Disordered" evidence="4">
    <location>
        <begin position="145"/>
        <end position="368"/>
    </location>
</feature>
<proteinExistence type="inferred from homology"/>
<evidence type="ECO:0000259" key="5">
    <source>
        <dbReference type="Pfam" id="PF04810"/>
    </source>
</evidence>
<dbReference type="Gene3D" id="3.40.50.410">
    <property type="entry name" value="von Willebrand factor, type A domain"/>
    <property type="match status" value="1"/>
</dbReference>
<name>A0A1V9XPC1_9ACAR</name>
<dbReference type="EMBL" id="MNPL01006497">
    <property type="protein sequence ID" value="OQR75355.1"/>
    <property type="molecule type" value="Genomic_DNA"/>
</dbReference>
<dbReference type="InterPro" id="IPR050550">
    <property type="entry name" value="SEC23_SEC24_subfamily"/>
</dbReference>
<protein>
    <submittedName>
        <fullName evidence="7">Protein transport protein Sec24B-like</fullName>
    </submittedName>
</protein>
<dbReference type="Proteomes" id="UP000192247">
    <property type="component" value="Unassembled WGS sequence"/>
</dbReference>
<dbReference type="GO" id="GO:0090110">
    <property type="term" value="P:COPII-coated vesicle cargo loading"/>
    <property type="evidence" value="ECO:0007669"/>
    <property type="project" value="TreeGrafter"/>
</dbReference>
<feature type="compositionally biased region" description="Polar residues" evidence="4">
    <location>
        <begin position="170"/>
        <end position="180"/>
    </location>
</feature>
<evidence type="ECO:0000256" key="3">
    <source>
        <dbReference type="ARBA" id="ARBA00023034"/>
    </source>
</evidence>
<evidence type="ECO:0000256" key="1">
    <source>
        <dbReference type="ARBA" id="ARBA00004394"/>
    </source>
</evidence>
<comment type="similarity">
    <text evidence="2">Belongs to the SEC23/SEC24 family. SEC24 subfamily.</text>
</comment>
<accession>A0A1V9XPC1</accession>
<keyword evidence="3" id="KW-0333">Golgi apparatus</keyword>
<dbReference type="GO" id="GO:0006886">
    <property type="term" value="P:intracellular protein transport"/>
    <property type="evidence" value="ECO:0007669"/>
    <property type="project" value="InterPro"/>
</dbReference>
<dbReference type="STRING" id="418985.A0A1V9XPC1"/>
<feature type="domain" description="Zinc finger Sec23/Sec24-type" evidence="5">
    <location>
        <begin position="484"/>
        <end position="520"/>
    </location>
</feature>
<feature type="compositionally biased region" description="Polar residues" evidence="4">
    <location>
        <begin position="250"/>
        <end position="260"/>
    </location>
</feature>
<sequence>MLSRRSVAFVRDPGFKDAANMHHAIRSYFSRSKFNLTKFPLAKNERLWGSMNSSSSNNSQQQGFTGQQQWFQPSVGAPVIPVSPYRSPGNGLPQQPYATGQFTPAAPSQSYGQGMPPPPGGFPQVDRHGRAAAPVPANAPLKQEIASSTRSAPFSLIQPPGPPGGFPQPANNFQGPSQVGGQPPKSPQNNGVPMYNQSTPPLNGPPVSQPVSNGSQQTSSKGFGLPSGPVTNGLLPGSPSGLSGSHVNGPPQSMGFQKTNPPGPPLTAVAPAPPITNGPPVQTSLAGPPRPQYSAPPTGAPGRYHQQSESTPRGPAASASPTASPAQVPPSQGPQKIPPVHGSPHGGPVQTRRPMYPAVPPPMQSSSPVGYPASQYNGQGHPNGQGDYAANLTGPMAGLSVREGMNKLWGVEPVNLLQERDVLNAELPLGELSNRNCLPEVMRCTMTKVPETASLLQKSRLPLGIVLQPFRDLPNLPVLQITTIVRCRTCRTYINPFIQFIDRSRWKCNICFRLNDLPTDFLQDPVTGRFGDPEQRPEIQNGTVEYIAPSEYMVRPPQAATYLYVMDVSFQAVETGYLKVATEQILECLDHVPGDGRTTVGFITFDSTVHFYSLDGGRGLPKQM</sequence>
<dbReference type="Gene3D" id="2.60.40.1670">
    <property type="entry name" value="beta-sandwich domain of Sec23/24"/>
    <property type="match status" value="1"/>
</dbReference>
<dbReference type="GO" id="GO:0030127">
    <property type="term" value="C:COPII vesicle coat"/>
    <property type="evidence" value="ECO:0007669"/>
    <property type="project" value="InterPro"/>
</dbReference>
<keyword evidence="8" id="KW-1185">Reference proteome</keyword>
<evidence type="ECO:0000256" key="2">
    <source>
        <dbReference type="ARBA" id="ARBA00008334"/>
    </source>
</evidence>
<dbReference type="AlphaFoldDB" id="A0A1V9XPC1"/>
<feature type="compositionally biased region" description="Low complexity" evidence="4">
    <location>
        <begin position="310"/>
        <end position="326"/>
    </location>
</feature>
<dbReference type="SUPFAM" id="SSF53300">
    <property type="entry name" value="vWA-like"/>
    <property type="match status" value="1"/>
</dbReference>
<comment type="caution">
    <text evidence="7">The sequence shown here is derived from an EMBL/GenBank/DDBJ whole genome shotgun (WGS) entry which is preliminary data.</text>
</comment>
<feature type="compositionally biased region" description="Polar residues" evidence="4">
    <location>
        <begin position="187"/>
        <end position="201"/>
    </location>
</feature>
<dbReference type="InterPro" id="IPR036174">
    <property type="entry name" value="Znf_Sec23_Sec24_sf"/>
</dbReference>